<evidence type="ECO:0000313" key="1">
    <source>
        <dbReference type="EMBL" id="GIG48111.1"/>
    </source>
</evidence>
<reference evidence="1" key="1">
    <citation type="submission" date="2021-01" db="EMBL/GenBank/DDBJ databases">
        <title>Whole genome shotgun sequence of Dactylosporangium siamense NBRC 106093.</title>
        <authorList>
            <person name="Komaki H."/>
            <person name="Tamura T."/>
        </authorList>
    </citation>
    <scope>NUCLEOTIDE SEQUENCE</scope>
    <source>
        <strain evidence="1">NBRC 106093</strain>
    </source>
</reference>
<name>A0A919PRP8_9ACTN</name>
<dbReference type="EMBL" id="BONQ01000096">
    <property type="protein sequence ID" value="GIG48111.1"/>
    <property type="molecule type" value="Genomic_DNA"/>
</dbReference>
<sequence>MTYFNYPGDIAAALRALAEDFDALPPFERLPDIAVEVLIQACQHSGDTAERVSAVDLLTFVTLGQDASTRAMSGGTFHHGNGGGNRYRGDGLEVAVFTVVPAPVAAVAA</sequence>
<organism evidence="1 2">
    <name type="scientific">Dactylosporangium siamense</name>
    <dbReference type="NCBI Taxonomy" id="685454"/>
    <lineage>
        <taxon>Bacteria</taxon>
        <taxon>Bacillati</taxon>
        <taxon>Actinomycetota</taxon>
        <taxon>Actinomycetes</taxon>
        <taxon>Micromonosporales</taxon>
        <taxon>Micromonosporaceae</taxon>
        <taxon>Dactylosporangium</taxon>
    </lineage>
</organism>
<dbReference type="AlphaFoldDB" id="A0A919PRP8"/>
<comment type="caution">
    <text evidence="1">The sequence shown here is derived from an EMBL/GenBank/DDBJ whole genome shotgun (WGS) entry which is preliminary data.</text>
</comment>
<keyword evidence="2" id="KW-1185">Reference proteome</keyword>
<protein>
    <submittedName>
        <fullName evidence="1">Uncharacterized protein</fullName>
    </submittedName>
</protein>
<accession>A0A919PRP8</accession>
<gene>
    <name evidence="1" type="ORF">Dsi01nite_061520</name>
</gene>
<dbReference type="RefSeq" id="WP_203849827.1">
    <property type="nucleotide sequence ID" value="NZ_BAAAVW010000022.1"/>
</dbReference>
<evidence type="ECO:0000313" key="2">
    <source>
        <dbReference type="Proteomes" id="UP000660611"/>
    </source>
</evidence>
<proteinExistence type="predicted"/>
<dbReference type="Proteomes" id="UP000660611">
    <property type="component" value="Unassembled WGS sequence"/>
</dbReference>